<dbReference type="Proteomes" id="UP000622552">
    <property type="component" value="Unassembled WGS sequence"/>
</dbReference>
<reference evidence="1" key="1">
    <citation type="submission" date="2020-11" db="EMBL/GenBank/DDBJ databases">
        <title>Sequencing the genomes of 1000 actinobacteria strains.</title>
        <authorList>
            <person name="Klenk H.-P."/>
        </authorList>
    </citation>
    <scope>NUCLEOTIDE SEQUENCE</scope>
    <source>
        <strain evidence="1">DSM 45356</strain>
    </source>
</reference>
<protein>
    <submittedName>
        <fullName evidence="1">Uncharacterized protein</fullName>
    </submittedName>
</protein>
<evidence type="ECO:0000313" key="1">
    <source>
        <dbReference type="EMBL" id="MBG6137421.1"/>
    </source>
</evidence>
<accession>A0A8J7KL16</accession>
<evidence type="ECO:0000313" key="2">
    <source>
        <dbReference type="Proteomes" id="UP000622552"/>
    </source>
</evidence>
<name>A0A8J7KL16_9ACTN</name>
<keyword evidence="2" id="KW-1185">Reference proteome</keyword>
<sequence length="85" mass="9309">MNDAMFRCRAYVAGEFVDAELWADRFVLGGRTLPVAEMSEASTHELGLLTTVGVTVAGERIEFDAWQDEAERLCDILATLTAVNA</sequence>
<dbReference type="EMBL" id="JADOUF010000001">
    <property type="protein sequence ID" value="MBG6137421.1"/>
    <property type="molecule type" value="Genomic_DNA"/>
</dbReference>
<gene>
    <name evidence="1" type="ORF">IW245_003615</name>
</gene>
<organism evidence="1 2">
    <name type="scientific">Longispora fulva</name>
    <dbReference type="NCBI Taxonomy" id="619741"/>
    <lineage>
        <taxon>Bacteria</taxon>
        <taxon>Bacillati</taxon>
        <taxon>Actinomycetota</taxon>
        <taxon>Actinomycetes</taxon>
        <taxon>Micromonosporales</taxon>
        <taxon>Micromonosporaceae</taxon>
        <taxon>Longispora</taxon>
    </lineage>
</organism>
<comment type="caution">
    <text evidence="1">The sequence shown here is derived from an EMBL/GenBank/DDBJ whole genome shotgun (WGS) entry which is preliminary data.</text>
</comment>
<dbReference type="RefSeq" id="WP_197004296.1">
    <property type="nucleotide sequence ID" value="NZ_BONS01000020.1"/>
</dbReference>
<dbReference type="AlphaFoldDB" id="A0A8J7KL16"/>
<proteinExistence type="predicted"/>